<dbReference type="EMBL" id="WIOC01000032">
    <property type="protein sequence ID" value="MQR51214.1"/>
    <property type="molecule type" value="Genomic_DNA"/>
</dbReference>
<evidence type="ECO:0000313" key="9">
    <source>
        <dbReference type="EMBL" id="MQR51214.1"/>
    </source>
</evidence>
<comment type="caution">
    <text evidence="9">The sequence shown here is derived from an EMBL/GenBank/DDBJ whole genome shotgun (WGS) entry which is preliminary data.</text>
</comment>
<evidence type="ECO:0000256" key="7">
    <source>
        <dbReference type="SAM" id="Phobius"/>
    </source>
</evidence>
<name>A0A5N5XUB3_ACIBA</name>
<evidence type="ECO:0000256" key="4">
    <source>
        <dbReference type="ARBA" id="ARBA00022989"/>
    </source>
</evidence>
<dbReference type="AlphaFoldDB" id="A0A5N5XUB3"/>
<evidence type="ECO:0000256" key="1">
    <source>
        <dbReference type="ARBA" id="ARBA00004651"/>
    </source>
</evidence>
<keyword evidence="4 7" id="KW-1133">Transmembrane helix</keyword>
<organism evidence="9 10">
    <name type="scientific">Acinetobacter baumannii</name>
    <dbReference type="NCBI Taxonomy" id="470"/>
    <lineage>
        <taxon>Bacteria</taxon>
        <taxon>Pseudomonadati</taxon>
        <taxon>Pseudomonadota</taxon>
        <taxon>Gammaproteobacteria</taxon>
        <taxon>Moraxellales</taxon>
        <taxon>Moraxellaceae</taxon>
        <taxon>Acinetobacter</taxon>
        <taxon>Acinetobacter calcoaceticus/baumannii complex</taxon>
    </lineage>
</organism>
<dbReference type="InterPro" id="IPR027417">
    <property type="entry name" value="P-loop_NTPase"/>
</dbReference>
<dbReference type="InterPro" id="IPR032689">
    <property type="entry name" value="TraG-D_C"/>
</dbReference>
<dbReference type="Gene3D" id="3.40.50.300">
    <property type="entry name" value="P-loop containing nucleotide triphosphate hydrolases"/>
    <property type="match status" value="2"/>
</dbReference>
<keyword evidence="2" id="KW-1003">Cell membrane</keyword>
<dbReference type="SUPFAM" id="SSF52540">
    <property type="entry name" value="P-loop containing nucleoside triphosphate hydrolases"/>
    <property type="match status" value="1"/>
</dbReference>
<evidence type="ECO:0000256" key="5">
    <source>
        <dbReference type="ARBA" id="ARBA00023136"/>
    </source>
</evidence>
<feature type="domain" description="TraD/TraG TraM recognition site" evidence="8">
    <location>
        <begin position="406"/>
        <end position="532"/>
    </location>
</feature>
<keyword evidence="5 7" id="KW-0472">Membrane</keyword>
<evidence type="ECO:0000256" key="6">
    <source>
        <dbReference type="SAM" id="MobiDB-lite"/>
    </source>
</evidence>
<feature type="region of interest" description="Disordered" evidence="6">
    <location>
        <begin position="608"/>
        <end position="673"/>
    </location>
</feature>
<accession>A0A5N5XUB3</accession>
<dbReference type="RefSeq" id="WP_152306109.1">
    <property type="nucleotide sequence ID" value="NZ_WIOB01000026.1"/>
</dbReference>
<dbReference type="GO" id="GO:0005886">
    <property type="term" value="C:plasma membrane"/>
    <property type="evidence" value="ECO:0007669"/>
    <property type="project" value="UniProtKB-SubCell"/>
</dbReference>
<dbReference type="Proteomes" id="UP000461234">
    <property type="component" value="Unassembled WGS sequence"/>
</dbReference>
<dbReference type="Pfam" id="PF12696">
    <property type="entry name" value="TraG-D_C"/>
    <property type="match status" value="1"/>
</dbReference>
<keyword evidence="3 7" id="KW-0812">Transmembrane</keyword>
<comment type="subcellular location">
    <subcellularLocation>
        <location evidence="1">Cell membrane</location>
        <topology evidence="1">Multi-pass membrane protein</topology>
    </subcellularLocation>
</comment>
<feature type="compositionally biased region" description="Basic and acidic residues" evidence="6">
    <location>
        <begin position="658"/>
        <end position="667"/>
    </location>
</feature>
<reference evidence="9 10" key="1">
    <citation type="submission" date="2019-10" db="EMBL/GenBank/DDBJ databases">
        <title>Genetic environment of the oxa23 gene and comparative analysis of carbapenem resistant Acinetobacter baumannii isolates belonging to global clone 1, lineage 2 recovered in a burns hospital outbreak in 2012-2013.</title>
        <authorList>
            <person name="Douraghi M."/>
            <person name="Aris P."/>
            <person name="Kenyon J."/>
            <person name="Hamidian M."/>
        </authorList>
    </citation>
    <scope>NUCLEOTIDE SEQUENCE [LARGE SCALE GENOMIC DNA]</scope>
    <source>
        <strain evidence="9 10">ABS103</strain>
    </source>
</reference>
<evidence type="ECO:0000313" key="10">
    <source>
        <dbReference type="Proteomes" id="UP000461234"/>
    </source>
</evidence>
<dbReference type="PANTHER" id="PTHR37937">
    <property type="entry name" value="CONJUGATIVE TRANSFER: DNA TRANSPORT"/>
    <property type="match status" value="1"/>
</dbReference>
<dbReference type="PANTHER" id="PTHR37937:SF1">
    <property type="entry name" value="CONJUGATIVE TRANSFER: DNA TRANSPORT"/>
    <property type="match status" value="1"/>
</dbReference>
<feature type="transmembrane region" description="Helical" evidence="7">
    <location>
        <begin position="34"/>
        <end position="52"/>
    </location>
</feature>
<gene>
    <name evidence="9" type="ORF">F2P40_18120</name>
</gene>
<feature type="transmembrane region" description="Helical" evidence="7">
    <location>
        <begin position="73"/>
        <end position="92"/>
    </location>
</feature>
<evidence type="ECO:0000256" key="2">
    <source>
        <dbReference type="ARBA" id="ARBA00022475"/>
    </source>
</evidence>
<protein>
    <submittedName>
        <fullName evidence="9">TraM recognition domain-containing protein</fullName>
    </submittedName>
</protein>
<feature type="transmembrane region" description="Helical" evidence="7">
    <location>
        <begin position="112"/>
        <end position="131"/>
    </location>
</feature>
<evidence type="ECO:0000259" key="8">
    <source>
        <dbReference type="Pfam" id="PF12696"/>
    </source>
</evidence>
<dbReference type="InterPro" id="IPR051539">
    <property type="entry name" value="T4SS-coupling_protein"/>
</dbReference>
<sequence length="673" mass="76839">MPFSIEISDRKIYPFEVDMVELFNLYLMMFTHHFYAYAWAVIFLLGSLFSMTPLSIDKDHQFHTVLTIWLRRLLLVSALVLVSIPFIIYLGFDVENKDKSPLWFWYLELFKRSFILSFLCSVIGLLTRFLFTRYFAPIHSAFLKGIRVNQTEDTQTDIRDEAEKIKAKDFLPSNYYKEGQIFLGLDSEEQPLYVPLSTWREVNMQVIGATRYGKGVLIGNLMEQSILNGDQVIYIDPKDDKFAPHVMYQACQKAGRKFIYLSLNDDEAGSWLPFAGGSYTDAFSRIETAFGLKLTGEAGDFYKTQETKLLEGAFRKTRDVKKLFDLLDGTDALRVIAELQKWKSINSFVEKKSRKAFDIDRAIEENAVVYIKGSLSSEVIRVATKLFIIELVQSAKRLFKNRTSHLTIYVDEVSFLASQELARAMATMLGFNVNFVLAYQSPDDIVNTDDKTIDGRAISQSINTNSQLKAIYGGKNFEVAEWIAELTGVITKQVSKLEKTEIKALGGEVWDKGRSIGTVEENLINTNMVLSLEPRVCVLIRPRELAKLCYTSFVPVEDMNIFPTFLSSLKVVESNETLEKSSHTKDSLTNDDEIEDYLLNSTVTAVEPVKSTITNEQNENKNSDEEPSAENIKNEDQPKIIKKKTIQHLNEKSPSNLKSDEDMLKELDLEEEE</sequence>
<proteinExistence type="predicted"/>
<evidence type="ECO:0000256" key="3">
    <source>
        <dbReference type="ARBA" id="ARBA00022692"/>
    </source>
</evidence>